<dbReference type="EMBL" id="JEWH01000022">
    <property type="protein sequence ID" value="EXB05689.1"/>
    <property type="molecule type" value="Genomic_DNA"/>
</dbReference>
<gene>
    <name evidence="2" type="ORF">J512_2011</name>
</gene>
<reference evidence="2 3" key="1">
    <citation type="submission" date="2014-02" db="EMBL/GenBank/DDBJ databases">
        <title>Comparative genomics and transcriptomics to identify genetic mechanisms underlying the emergence of carbapenem resistant Acinetobacter baumannii (CRAb).</title>
        <authorList>
            <person name="Harris A.D."/>
            <person name="Johnson K.J."/>
            <person name="George J."/>
            <person name="Shefchek K."/>
            <person name="Daugherty S.C."/>
            <person name="Parankush S."/>
            <person name="Sadzewicz L."/>
            <person name="Tallon L."/>
            <person name="Sengamalay N."/>
            <person name="Hazen T.H."/>
            <person name="Rasko D.A."/>
        </authorList>
    </citation>
    <scope>NUCLEOTIDE SEQUENCE [LARGE SCALE GENOMIC DNA]</scope>
    <source>
        <strain evidence="2 3">1295743</strain>
    </source>
</reference>
<feature type="region of interest" description="Disordered" evidence="1">
    <location>
        <begin position="97"/>
        <end position="117"/>
    </location>
</feature>
<organism evidence="2 3">
    <name type="scientific">Acinetobacter baumannii (strain 1295743)</name>
    <dbReference type="NCBI Taxonomy" id="1310613"/>
    <lineage>
        <taxon>Bacteria</taxon>
        <taxon>Pseudomonadati</taxon>
        <taxon>Pseudomonadota</taxon>
        <taxon>Gammaproteobacteria</taxon>
        <taxon>Moraxellales</taxon>
        <taxon>Moraxellaceae</taxon>
        <taxon>Acinetobacter</taxon>
        <taxon>Acinetobacter calcoaceticus/baumannii complex</taxon>
    </lineage>
</organism>
<proteinExistence type="predicted"/>
<feature type="compositionally biased region" description="Acidic residues" evidence="1">
    <location>
        <begin position="100"/>
        <end position="117"/>
    </location>
</feature>
<evidence type="ECO:0000256" key="1">
    <source>
        <dbReference type="SAM" id="MobiDB-lite"/>
    </source>
</evidence>
<dbReference type="PATRIC" id="fig|1310613.3.peg.1931"/>
<evidence type="ECO:0008006" key="4">
    <source>
        <dbReference type="Google" id="ProtNLM"/>
    </source>
</evidence>
<accession>A0A009ILV8</accession>
<dbReference type="AlphaFoldDB" id="A0A009ILV8"/>
<evidence type="ECO:0000313" key="2">
    <source>
        <dbReference type="EMBL" id="EXB05689.1"/>
    </source>
</evidence>
<evidence type="ECO:0000313" key="3">
    <source>
        <dbReference type="Proteomes" id="UP000020595"/>
    </source>
</evidence>
<sequence>MKLLNLDPLVKSVEKRVVVVNGKNHEIRTLNVEQFLQIVDESKSIVERAEKGEFTLADEVRLTRKVVGLAIPTMTEEEINKLDVSQIQAIAEFAKGNDVEGVEEVSSEETQEDPEGK</sequence>
<name>A0A009ILV8_ACIB9</name>
<comment type="caution">
    <text evidence="2">The sequence shown here is derived from an EMBL/GenBank/DDBJ whole genome shotgun (WGS) entry which is preliminary data.</text>
</comment>
<dbReference type="RefSeq" id="WP_000771531.1">
    <property type="nucleotide sequence ID" value="NZ_JEWH01000022.1"/>
</dbReference>
<protein>
    <recommendedName>
        <fullName evidence="4">Phage tail assembly protein</fullName>
    </recommendedName>
</protein>
<dbReference type="Proteomes" id="UP000020595">
    <property type="component" value="Unassembled WGS sequence"/>
</dbReference>